<dbReference type="RefSeq" id="WP_311668440.1">
    <property type="nucleotide sequence ID" value="NZ_JAVREO010000011.1"/>
</dbReference>
<evidence type="ECO:0000259" key="12">
    <source>
        <dbReference type="PROSITE" id="PS52004"/>
    </source>
</evidence>
<protein>
    <submittedName>
        <fullName evidence="14">SDR family NAD(P)-dependent oxidoreductase</fullName>
    </submittedName>
</protein>
<evidence type="ECO:0000256" key="7">
    <source>
        <dbReference type="ARBA" id="ARBA00022737"/>
    </source>
</evidence>
<keyword evidence="6" id="KW-0808">Transferase</keyword>
<evidence type="ECO:0000256" key="10">
    <source>
        <dbReference type="SAM" id="MobiDB-lite"/>
    </source>
</evidence>
<dbReference type="Pfam" id="PF02801">
    <property type="entry name" value="Ketoacyl-synt_C"/>
    <property type="match status" value="3"/>
</dbReference>
<feature type="domain" description="Carrier" evidence="11">
    <location>
        <begin position="1413"/>
        <end position="1489"/>
    </location>
</feature>
<evidence type="ECO:0000256" key="4">
    <source>
        <dbReference type="ARBA" id="ARBA00022490"/>
    </source>
</evidence>
<dbReference type="Gene3D" id="3.10.129.110">
    <property type="entry name" value="Polyketide synthase dehydratase"/>
    <property type="match status" value="3"/>
</dbReference>
<dbReference type="SUPFAM" id="SSF53901">
    <property type="entry name" value="Thiolase-like"/>
    <property type="match status" value="3"/>
</dbReference>
<dbReference type="InterPro" id="IPR042104">
    <property type="entry name" value="PKS_dehydratase_sf"/>
</dbReference>
<dbReference type="CDD" id="cd00833">
    <property type="entry name" value="PKS"/>
    <property type="match status" value="3"/>
</dbReference>
<feature type="active site" description="Proton acceptor; for dehydratase activity" evidence="9">
    <location>
        <position position="2288"/>
    </location>
</feature>
<evidence type="ECO:0000256" key="6">
    <source>
        <dbReference type="ARBA" id="ARBA00022679"/>
    </source>
</evidence>
<evidence type="ECO:0000256" key="1">
    <source>
        <dbReference type="ARBA" id="ARBA00004496"/>
    </source>
</evidence>
<dbReference type="Pfam" id="PF22621">
    <property type="entry name" value="CurL-like_PKS_C"/>
    <property type="match status" value="1"/>
</dbReference>
<comment type="caution">
    <text evidence="9">Lacks conserved residue(s) required for the propagation of feature annotation.</text>
</comment>
<feature type="region of interest" description="Disordered" evidence="10">
    <location>
        <begin position="3112"/>
        <end position="3143"/>
    </location>
</feature>
<evidence type="ECO:0000256" key="9">
    <source>
        <dbReference type="PROSITE-ProRule" id="PRU01363"/>
    </source>
</evidence>
<dbReference type="PROSITE" id="PS00606">
    <property type="entry name" value="KS3_1"/>
    <property type="match status" value="1"/>
</dbReference>
<feature type="domain" description="Carrier" evidence="11">
    <location>
        <begin position="3009"/>
        <end position="3082"/>
    </location>
</feature>
<evidence type="ECO:0000313" key="14">
    <source>
        <dbReference type="EMBL" id="MDT0268346.1"/>
    </source>
</evidence>
<dbReference type="PROSITE" id="PS52019">
    <property type="entry name" value="PKS_MFAS_DH"/>
    <property type="match status" value="3"/>
</dbReference>
<sequence length="4044" mass="429319">MNRQEILAALREKRITPDEARALLRGEATAPGPAATPAPGPAPTSGAAPGAAAGDLSPIAVVGMSGRYATAENLDQYWELLDEGRDAVREIPPHRWDMDRYYDPTVGKEGTIYCRWMGLLDDIDSFDSHFFEISPAEAEMMDPQHRLFLEEAYRAFEDAGYPRKRLDGSNCGVYLGLASSDYYTLCHATAHASDAEELPSVTSVSNAIAAGRLAYYLNLKGPALTVDTACSSSLVSVHLGVEALRRGEVDMALAAGVSLYLSPDSYMHMCAAGMLSPDGRCKSFDNGANGFVPGEGAGAVVLKRLADAERDGDQIHGVIIASGINQDGRTNGITAPNLGSQIELVRAAYARHDIDPATISYAELHGTGTKLGDPIELEALATAFRDRTELRQYCAIGSVKSNVGHMSAAAGVAGLHKILLSMRHRRLAPTLHVQSPNEHFDFEGSPFVVNTEGRAWEPAAGAPRRAALSAFGFSGTNAHVVVDEYHPAPAARPVGPEDGRRARDFLLSAKAEPQLRAYARRLADHLVAHPELDLDDVAYTTQLGREAMRERLAVTATDREQLVEALDRFARLGETGPGVRRGRAARRPTGDDWVEGGAVDWAAGWAGRAPRRISLPTYPFEKQHHWYPAPFGDAPQRAAEPAAEASGRAVPHPLVHENVSDFTRQRFRSVFTGREFFLADHRVAGRPVLPGAAVLELARAAGALSAGQPVTAIDDVVWSRPVADPTVEISLLPGADGGASFEVTDGAGEPCASGRLGFAPAAPPAPLDVAVLRARCATRLDHAALYAGQPAEPEAESEGVCYGRSFRTLRELAHGATEALATLELAEPAAGEAEFTLHPALLDGAWQALGPLLAGTGQTHLPFAVRRVSCFGPLPSPALAHVRQAGAGAGGSRSFDITIADQHGAVAAEITGFTVRPLAAAERPEPVFLTRRWAETPALLTAAGRGRTLLLLADDEAADLVAGLAAEIEVTVGTEYTVDAGGTRFTVRPTERDDHARVLAELRRRDRLPERIVLVETDPTDGPHAVHALAGAITSAAPRWPVDLLYVYPVAGRAPRPEQLAVGGYLRALVQEDRRVTARTVGVTIGADVADLLRQECAVDPAEASDVWWRDRVRQVATTVDATEEPGAAGDQAGAPAGDGPAFREGGVYLITGALSGVGLLLAHHLAASYRARLVLAARREPTGVELPDGETLVVRADVSRRSDVDALVARARERFGRIDGVIHSAGVLRDGLVRNKSAADLAAVLAPKVAGTRHLDEALADEPLDFFVVFSSMSAVLGNVGQADYCYANAFQDAFAADRERRRQAGTRSGRTLSVGWPFWAEGGMTLQPEARTQLRERLGIAPLATAEGWQALERALLLPATHVVYASGEAATIRRVFGAADVPADVPAGTPASSAPTAVPAPVVAAGSGVALRSAVVAYLTRVISERTKSDAGKIDSGDEFETFGIDSIMMMSLTRRMEEDFGELPKTLFFEYASIDELADHLVRERADDVRRLFAPAAPVVSAPMVAAGSGVALRSAVVAYLTRVISERTKSDAGKIDSGDEFETFGIDSIMMMSLTRRMEEDFGELPKTLFFEYASIDELADHLVRERADDVRRLFAPAISATPATPAVPALPATPASRFRPAAAQVTTPAVRATETARATGAAGRATGDIAVIGISGRYPEADDLQEFWENLVAGRDAVREVPRERWDHAEYYEPGGRNPGKAYAKWGGFLRDVDRFDPLFFSIPPSEADFLDPQARLFLQSAWHAVEDAGYTRAALADRTVGVYVGVMYGMYQLFEGEIRGEPAPVASSFAAIANRVSYFMNLRGPSMAIDTMCSSSLTSIHLGCESIRRGESDMVIAGGVNLTIHPNKLILLSQGNFAASDGRCRSFGEGGDGYVPGEGVGAVLLKSLDQALADGDHVHAVIKGTAINAGGKTTGFTVPNPNAQADLIRAGLADAGVDARTVSYVEAHGTGTSLGDPIEVTALTNAFRAHTDETGYCAIGSVKSNIGHLESAAGIAALTKVVLQLKHRQLVPSLHATTLNPFIDFDRSPFAVQRELADWAAPAGQPRRAGISSFGAGGANAHLVVEEFTGRPVATGAPAGPLLFVYSARDEDRLRELVGRHLAAARRAFDGADLTAVARTLQLGREAMEARLAVVADGLDELVSRLAGYLAGEPAGPRVFTGDSRGVRRQSKLLVGLIEDSDMTAGLLRERRLEKAAELWVEGLALDWTLLYGDRLPDRVPLPGYAFARERHWVSGPARFGTPRAAGAEVLHPLLHRNSSTLAGLRFSATFTGREFFLADHQVGGRRLLPAVAYLEMALAAVRAALPEQAAGLTLRVEDVVWLRPFTLDGEGQRTAHLTLTPGSAGDLVGFRVHSDDAGELTHCQGSVRLVAAAEPEPETLDLAGLRARYDRPGVEGEWLYRTFARMGIDYGPAHQVIERVHRGRDEALVALRLPGDATVEPFTLHPALLDAALQAALPLALPDDLDALPETEATEAELPFAVGAVEVTGALTPVMWARLRRITGDGERLRKIDVTLADQGGRVVARLDQVAFKSYQFDTADEPAAERLLFTPRWQAGELAGDTPAAPLDRWLVLLAEPAGGLLGGLAERLPEADCQPLTPAAAGLGPAELGARYQEMAVDLLARIAELLREHRGQRLLVQVVAADPAAVALAGLLRTAHSEHPSLSVQFVGVQDGPPADTLAERLRAERAWPVEQLVRYPADGRREVCAWAALPAPTAPAAPLWRDGGVYLVTGGAAGLGLVVAEEIARTVAEPRLVLTGRSAAGPASEAAVARLRALGALAEYVATDVTDPAACRALVAHIRAEHGALHGVTHCAGITRDRLLTAKTADEARAVLAPKTVGVVALDEATADQPLEFFLLFSSVAGALGNIGQADYAAGNAFLDHFATHRAALMAAGERRGRTLSVNWQLWRDGGMGLTAEQARAATDAAGLAVLTRETGLAVLADCVATGAGHVLPLVGDAEKLRGYLRGQTANTPAPPASAPTPAVAAGTEDEQADRDELLAEALKEVVAEEIRLDAGRIDAHVPLENYGIDSVLVINLTQLLERDFGTLSKTIFFENQTVMELAHALGRSHPTQVAELLARRAGTTAPPTPAPAAVQFQPQPQAPAVEPAPTGWSPLWATDRPTAPATPRALDDQDATAGLDIAIVGVAGRYPRSADLAAFWTNLRQGVDCVTEIPTDRWDHSPYLSTEAGQGSYARWGGFLDDAAGFDSLFFNISPGEAEILDPQERIFLECVHHTLEDAGYSRRALTGRPVGVYVGVMYEEYQLYAAQLQLRGEHTTLNGSAASIANRVSYHYGLHGPSLAVDTMCSSSLVAIHLAAQSLRDGECEVAIAGGVNLHTHPNKFLMLGRNHFASTKGRCESFGSGGDGYVPGEGVGAVLLKPLARAEADGDHIHGVIKGTAVSHDGKTNGYTVPNPHAQTAVIRRALERAGVDAGEVSYVEAHGTGTRLGDPIEVSALTRAFGERATEARGCYLGSAKSNIGHCESAAGIAGISKVLLQLRHGEIVPSLHSAELNPEIDFPATPFTVPQEVLPWEAPAGGRRIAGISSFGAGGTNAHVVIAEYQPATAAAPASGPVLVPLSARRPDQLRAVAGLLADWLAERQLTDAELADLGYTLQVGRDAFEERLGFVVHSAAELAAGLADFLAGRPVRHTGRVGTPVPPPRGRGAEEHRASYAARDFDALLQLWVGGQDLDWEALTAGEARRRIGLPAYPFDRRRHWLPAWDTATPLAAPARGGPTAPAAPRLHPLLHQNHSSLFAQRFTATFTGAEPFLDGHRVGGRKVLPGAVTLEMARLAGALSLEQEVRALRDVLWLQPIEVADQPVEVTVWLLPEDDALLVRIGVDEGPPEARVRMEARIDLETEAPAAPAPVDLPGVIAGCDRKLSGAAGYAGMAAVGLDNGPAFQVIEEVLVGEGQAVAHLALPAGTERHPADVLSPALVNGAFQAVSALMTGAVEPAGPGRLLLPFSVGGLDVRAPLPEECVAHLRRSGGAQRAGRGTVDRFDITLTDLTGNVLVVVRDYALKSFATGAENR</sequence>
<dbReference type="Pfam" id="PF08659">
    <property type="entry name" value="KR"/>
    <property type="match status" value="2"/>
</dbReference>
<keyword evidence="8" id="KW-0012">Acyltransferase</keyword>
<feature type="region of interest" description="C-terminal hotdog fold" evidence="9">
    <location>
        <begin position="777"/>
        <end position="924"/>
    </location>
</feature>
<feature type="domain" description="PKS/mFAS DH" evidence="13">
    <location>
        <begin position="3758"/>
        <end position="4043"/>
    </location>
</feature>
<feature type="region of interest" description="Disordered" evidence="10">
    <location>
        <begin position="2979"/>
        <end position="3002"/>
    </location>
</feature>
<dbReference type="InterPro" id="IPR020806">
    <property type="entry name" value="PKS_PP-bd"/>
</dbReference>
<accession>A0ABU2JTN3</accession>
<dbReference type="PANTHER" id="PTHR43775">
    <property type="entry name" value="FATTY ACID SYNTHASE"/>
    <property type="match status" value="1"/>
</dbReference>
<feature type="domain" description="Carrier" evidence="11">
    <location>
        <begin position="1516"/>
        <end position="1592"/>
    </location>
</feature>
<dbReference type="InterPro" id="IPR050091">
    <property type="entry name" value="PKS_NRPS_Biosynth_Enz"/>
</dbReference>
<keyword evidence="4" id="KW-0963">Cytoplasm</keyword>
<dbReference type="SUPFAM" id="SSF51735">
    <property type="entry name" value="NAD(P)-binding Rossmann-fold domains"/>
    <property type="match status" value="3"/>
</dbReference>
<evidence type="ECO:0000256" key="8">
    <source>
        <dbReference type="ARBA" id="ARBA00023315"/>
    </source>
</evidence>
<dbReference type="InterPro" id="IPR036291">
    <property type="entry name" value="NAD(P)-bd_dom_sf"/>
</dbReference>
<feature type="active site" description="Proton donor; for dehydratase activity" evidence="9">
    <location>
        <position position="2458"/>
    </location>
</feature>
<feature type="region of interest" description="N-terminal hotdog fold" evidence="9">
    <location>
        <begin position="3758"/>
        <end position="3878"/>
    </location>
</feature>
<dbReference type="Pfam" id="PF00550">
    <property type="entry name" value="PP-binding"/>
    <property type="match status" value="3"/>
</dbReference>
<dbReference type="Pfam" id="PF21394">
    <property type="entry name" value="Beta-ketacyl_N"/>
    <property type="match status" value="1"/>
</dbReference>
<feature type="domain" description="PKS/mFAS DH" evidence="13">
    <location>
        <begin position="2259"/>
        <end position="2549"/>
    </location>
</feature>
<dbReference type="CDD" id="cd08953">
    <property type="entry name" value="KR_2_SDR_x"/>
    <property type="match status" value="2"/>
</dbReference>
<dbReference type="Gene3D" id="3.40.50.720">
    <property type="entry name" value="NAD(P)-binding Rossmann-like Domain"/>
    <property type="match status" value="2"/>
</dbReference>
<dbReference type="PROSITE" id="PS50075">
    <property type="entry name" value="CARRIER"/>
    <property type="match status" value="3"/>
</dbReference>
<comment type="pathway">
    <text evidence="2">Antibiotic biosynthesis.</text>
</comment>
<dbReference type="Proteomes" id="UP001183410">
    <property type="component" value="Unassembled WGS sequence"/>
</dbReference>
<dbReference type="SMART" id="SM00823">
    <property type="entry name" value="PKS_PP"/>
    <property type="match status" value="3"/>
</dbReference>
<dbReference type="InterPro" id="IPR020807">
    <property type="entry name" value="PKS_DH"/>
</dbReference>
<organism evidence="14 15">
    <name type="scientific">Streptomyces chisholmiae</name>
    <dbReference type="NCBI Taxonomy" id="3075540"/>
    <lineage>
        <taxon>Bacteria</taxon>
        <taxon>Bacillati</taxon>
        <taxon>Actinomycetota</taxon>
        <taxon>Actinomycetes</taxon>
        <taxon>Kitasatosporales</taxon>
        <taxon>Streptomycetaceae</taxon>
        <taxon>Streptomyces</taxon>
    </lineage>
</organism>
<dbReference type="InterPro" id="IPR009081">
    <property type="entry name" value="PP-bd_ACP"/>
</dbReference>
<dbReference type="InterPro" id="IPR013968">
    <property type="entry name" value="PKS_KR"/>
</dbReference>
<feature type="region of interest" description="N-terminal hotdog fold" evidence="9">
    <location>
        <begin position="2259"/>
        <end position="2382"/>
    </location>
</feature>
<evidence type="ECO:0000256" key="2">
    <source>
        <dbReference type="ARBA" id="ARBA00004792"/>
    </source>
</evidence>
<reference evidence="15" key="1">
    <citation type="submission" date="2023-07" db="EMBL/GenBank/DDBJ databases">
        <title>30 novel species of actinomycetes from the DSMZ collection.</title>
        <authorList>
            <person name="Nouioui I."/>
        </authorList>
    </citation>
    <scope>NUCLEOTIDE SEQUENCE [LARGE SCALE GENOMIC DNA]</scope>
    <source>
        <strain evidence="15">DSM 44915</strain>
    </source>
</reference>
<evidence type="ECO:0000259" key="13">
    <source>
        <dbReference type="PROSITE" id="PS52019"/>
    </source>
</evidence>
<dbReference type="InterPro" id="IPR049900">
    <property type="entry name" value="PKS_mFAS_DH"/>
</dbReference>
<dbReference type="Pfam" id="PF14765">
    <property type="entry name" value="PS-DH"/>
    <property type="match status" value="3"/>
</dbReference>
<dbReference type="Pfam" id="PF22336">
    <property type="entry name" value="RhiE-like_linker"/>
    <property type="match status" value="2"/>
</dbReference>
<dbReference type="SMART" id="SM00822">
    <property type="entry name" value="PKS_KR"/>
    <property type="match status" value="2"/>
</dbReference>
<feature type="domain" description="Ketosynthase family 3 (KS3)" evidence="12">
    <location>
        <begin position="3151"/>
        <end position="3573"/>
    </location>
</feature>
<comment type="subcellular location">
    <subcellularLocation>
        <location evidence="1">Cytoplasm</location>
    </subcellularLocation>
</comment>
<dbReference type="InterPro" id="IPR049490">
    <property type="entry name" value="C883_1060-like_KR_N"/>
</dbReference>
<evidence type="ECO:0000256" key="5">
    <source>
        <dbReference type="ARBA" id="ARBA00022553"/>
    </source>
</evidence>
<dbReference type="SUPFAM" id="SSF47336">
    <property type="entry name" value="ACP-like"/>
    <property type="match status" value="3"/>
</dbReference>
<keyword evidence="5" id="KW-0597">Phosphoprotein</keyword>
<dbReference type="InterPro" id="IPR014031">
    <property type="entry name" value="Ketoacyl_synth_C"/>
</dbReference>
<keyword evidence="3" id="KW-0596">Phosphopantetheine</keyword>
<dbReference type="InterPro" id="IPR036736">
    <property type="entry name" value="ACP-like_sf"/>
</dbReference>
<dbReference type="InterPro" id="IPR049551">
    <property type="entry name" value="PKS_DH_C"/>
</dbReference>
<dbReference type="InterPro" id="IPR057326">
    <property type="entry name" value="KR_dom"/>
</dbReference>
<dbReference type="InterPro" id="IPR049552">
    <property type="entry name" value="PKS_DH_N"/>
</dbReference>
<evidence type="ECO:0000259" key="11">
    <source>
        <dbReference type="PROSITE" id="PS50075"/>
    </source>
</evidence>
<dbReference type="PROSITE" id="PS52004">
    <property type="entry name" value="KS3_2"/>
    <property type="match status" value="3"/>
</dbReference>
<dbReference type="SMART" id="SM00825">
    <property type="entry name" value="PKS_KS"/>
    <property type="match status" value="3"/>
</dbReference>
<feature type="active site" description="Proton donor; for dehydratase activity" evidence="9">
    <location>
        <position position="843"/>
    </location>
</feature>
<dbReference type="InterPro" id="IPR016039">
    <property type="entry name" value="Thiolase-like"/>
</dbReference>
<keyword evidence="15" id="KW-1185">Reference proteome</keyword>
<name>A0ABU2JTN3_9ACTN</name>
<proteinExistence type="predicted"/>
<dbReference type="Gene3D" id="1.10.1200.10">
    <property type="entry name" value="ACP-like"/>
    <property type="match status" value="3"/>
</dbReference>
<feature type="compositionally biased region" description="Low complexity" evidence="10">
    <location>
        <begin position="3112"/>
        <end position="3123"/>
    </location>
</feature>
<dbReference type="InterPro" id="IPR054514">
    <property type="entry name" value="RhiE-like_linker"/>
</dbReference>
<evidence type="ECO:0000256" key="3">
    <source>
        <dbReference type="ARBA" id="ARBA00022450"/>
    </source>
</evidence>
<dbReference type="EMBL" id="JAVREO010000011">
    <property type="protein sequence ID" value="MDT0268346.1"/>
    <property type="molecule type" value="Genomic_DNA"/>
</dbReference>
<feature type="domain" description="PKS/mFAS DH" evidence="13">
    <location>
        <begin position="652"/>
        <end position="924"/>
    </location>
</feature>
<dbReference type="Pfam" id="PF00109">
    <property type="entry name" value="ketoacyl-synt"/>
    <property type="match status" value="3"/>
</dbReference>
<dbReference type="Gene3D" id="1.10.1240.100">
    <property type="match status" value="3"/>
</dbReference>
<feature type="region of interest" description="N-terminal hotdog fold" evidence="9">
    <location>
        <begin position="652"/>
        <end position="763"/>
    </location>
</feature>
<gene>
    <name evidence="14" type="ORF">RM844_18855</name>
</gene>
<dbReference type="InterPro" id="IPR020841">
    <property type="entry name" value="PKS_Beta-ketoAc_synthase_dom"/>
</dbReference>
<evidence type="ECO:0000313" key="15">
    <source>
        <dbReference type="Proteomes" id="UP001183410"/>
    </source>
</evidence>
<feature type="active site" description="Proton acceptor; for dehydratase activity" evidence="9">
    <location>
        <position position="681"/>
    </location>
</feature>
<dbReference type="PANTHER" id="PTHR43775:SF37">
    <property type="entry name" value="SI:DKEY-61P9.11"/>
    <property type="match status" value="1"/>
</dbReference>
<feature type="region of interest" description="Disordered" evidence="10">
    <location>
        <begin position="29"/>
        <end position="51"/>
    </location>
</feature>
<feature type="domain" description="Ketosynthase family 3 (KS3)" evidence="12">
    <location>
        <begin position="1652"/>
        <end position="2074"/>
    </location>
</feature>
<dbReference type="InterPro" id="IPR018201">
    <property type="entry name" value="Ketoacyl_synth_AS"/>
</dbReference>
<comment type="caution">
    <text evidence="14">The sequence shown here is derived from an EMBL/GenBank/DDBJ whole genome shotgun (WGS) entry which is preliminary data.</text>
</comment>
<keyword evidence="7" id="KW-0677">Repeat</keyword>
<feature type="region of interest" description="C-terminal hotdog fold" evidence="9">
    <location>
        <begin position="3892"/>
        <end position="4043"/>
    </location>
</feature>
<feature type="region of interest" description="C-terminal hotdog fold" evidence="9">
    <location>
        <begin position="2398"/>
        <end position="2549"/>
    </location>
</feature>
<feature type="domain" description="Ketosynthase family 3 (KS3)" evidence="12">
    <location>
        <begin position="56"/>
        <end position="484"/>
    </location>
</feature>
<dbReference type="Gene3D" id="3.40.47.10">
    <property type="match status" value="3"/>
</dbReference>
<dbReference type="Pfam" id="PF21089">
    <property type="entry name" value="PKS_DH_N"/>
    <property type="match status" value="3"/>
</dbReference>
<dbReference type="InterPro" id="IPR014030">
    <property type="entry name" value="Ketoacyl_synth_N"/>
</dbReference>
<dbReference type="SMART" id="SM00826">
    <property type="entry name" value="PKS_DH"/>
    <property type="match status" value="3"/>
</dbReference>